<keyword evidence="2" id="KW-0472">Membrane</keyword>
<keyword evidence="2" id="KW-1133">Transmembrane helix</keyword>
<feature type="transmembrane region" description="Helical" evidence="2">
    <location>
        <begin position="81"/>
        <end position="99"/>
    </location>
</feature>
<feature type="transmembrane region" description="Helical" evidence="2">
    <location>
        <begin position="141"/>
        <end position="159"/>
    </location>
</feature>
<keyword evidence="2" id="KW-0812">Transmembrane</keyword>
<sequence length="187" mass="21153">MSRFVKIAVVVMLLAAAIGIIAYSSSTPYANQDMRGILSRLPLSWLEQTFIGQISFVYGGRPVGIAHTGVEGFVEFFLRKGAHFVSFFVIGALACRLFAYIFRLRFASFFALLFVMGYASFDEYRQSLVPDRTPLVEDVLLDTVGGITGIFLVVVWVSVRKMRQSRTLPPVSQEPRTRMERRQRQRA</sequence>
<evidence type="ECO:0000313" key="5">
    <source>
        <dbReference type="Proteomes" id="UP000216207"/>
    </source>
</evidence>
<evidence type="ECO:0000259" key="3">
    <source>
        <dbReference type="Pfam" id="PF04892"/>
    </source>
</evidence>
<dbReference type="AlphaFoldDB" id="A0A268P0F9"/>
<organism evidence="4 5">
    <name type="scientific">Shouchella clausii</name>
    <name type="common">Alkalihalobacillus clausii</name>
    <dbReference type="NCBI Taxonomy" id="79880"/>
    <lineage>
        <taxon>Bacteria</taxon>
        <taxon>Bacillati</taxon>
        <taxon>Bacillota</taxon>
        <taxon>Bacilli</taxon>
        <taxon>Bacillales</taxon>
        <taxon>Bacillaceae</taxon>
        <taxon>Shouchella</taxon>
    </lineage>
</organism>
<dbReference type="InterPro" id="IPR016747">
    <property type="entry name" value="Phosphotransbutyrylase"/>
</dbReference>
<dbReference type="Pfam" id="PF04892">
    <property type="entry name" value="VanZ"/>
    <property type="match status" value="1"/>
</dbReference>
<dbReference type="PANTHER" id="PTHR28008">
    <property type="entry name" value="DOMAIN PROTEIN, PUTATIVE (AFU_ORTHOLOGUE AFUA_3G10980)-RELATED"/>
    <property type="match status" value="1"/>
</dbReference>
<feature type="transmembrane region" description="Helical" evidence="2">
    <location>
        <begin position="104"/>
        <end position="121"/>
    </location>
</feature>
<feature type="compositionally biased region" description="Basic and acidic residues" evidence="1">
    <location>
        <begin position="175"/>
        <end position="187"/>
    </location>
</feature>
<evidence type="ECO:0000256" key="2">
    <source>
        <dbReference type="SAM" id="Phobius"/>
    </source>
</evidence>
<gene>
    <name evidence="4" type="ORF">CHH72_08035</name>
</gene>
<dbReference type="Proteomes" id="UP000216207">
    <property type="component" value="Unassembled WGS sequence"/>
</dbReference>
<dbReference type="InterPro" id="IPR006976">
    <property type="entry name" value="VanZ-like"/>
</dbReference>
<proteinExistence type="predicted"/>
<dbReference type="PIRSF" id="PIRSF019083">
    <property type="entry name" value="UCP019083_VanZ"/>
    <property type="match status" value="1"/>
</dbReference>
<evidence type="ECO:0000313" key="4">
    <source>
        <dbReference type="EMBL" id="PAE89232.1"/>
    </source>
</evidence>
<reference evidence="4 5" key="1">
    <citation type="submission" date="2017-07" db="EMBL/GenBank/DDBJ databases">
        <title>Isolation and whole genome analysis of endospore-forming bacteria from heroin.</title>
        <authorList>
            <person name="Kalinowski J."/>
            <person name="Ahrens B."/>
            <person name="Al-Dilaimi A."/>
            <person name="Winkler A."/>
            <person name="Wibberg D."/>
            <person name="Schleenbecker U."/>
            <person name="Ruckert C."/>
            <person name="Wolfel R."/>
            <person name="Grass G."/>
        </authorList>
    </citation>
    <scope>NUCLEOTIDE SEQUENCE [LARGE SCALE GENOMIC DNA]</scope>
    <source>
        <strain evidence="4 5">7539</strain>
    </source>
</reference>
<name>A0A268P0F9_SHOCL</name>
<dbReference type="PANTHER" id="PTHR28008:SF1">
    <property type="entry name" value="DOMAIN PROTEIN, PUTATIVE (AFU_ORTHOLOGUE AFUA_3G10980)-RELATED"/>
    <property type="match status" value="1"/>
</dbReference>
<accession>A0A268P0F9</accession>
<protein>
    <recommendedName>
        <fullName evidence="3">VanZ-like domain-containing protein</fullName>
    </recommendedName>
</protein>
<feature type="region of interest" description="Disordered" evidence="1">
    <location>
        <begin position="168"/>
        <end position="187"/>
    </location>
</feature>
<dbReference type="EMBL" id="NPCC01000009">
    <property type="protein sequence ID" value="PAE89232.1"/>
    <property type="molecule type" value="Genomic_DNA"/>
</dbReference>
<evidence type="ECO:0000256" key="1">
    <source>
        <dbReference type="SAM" id="MobiDB-lite"/>
    </source>
</evidence>
<feature type="domain" description="VanZ-like" evidence="3">
    <location>
        <begin position="11"/>
        <end position="155"/>
    </location>
</feature>
<dbReference type="NCBIfam" id="NF037970">
    <property type="entry name" value="vanZ_1"/>
    <property type="match status" value="1"/>
</dbReference>
<comment type="caution">
    <text evidence="4">The sequence shown here is derived from an EMBL/GenBank/DDBJ whole genome shotgun (WGS) entry which is preliminary data.</text>
</comment>